<dbReference type="Proteomes" id="UP001168579">
    <property type="component" value="Unassembled WGS sequence"/>
</dbReference>
<evidence type="ECO:0000256" key="3">
    <source>
        <dbReference type="ARBA" id="ARBA00022475"/>
    </source>
</evidence>
<feature type="transmembrane region" description="Helical" evidence="7">
    <location>
        <begin position="171"/>
        <end position="191"/>
    </location>
</feature>
<evidence type="ECO:0000256" key="4">
    <source>
        <dbReference type="ARBA" id="ARBA00022692"/>
    </source>
</evidence>
<name>A0ABT8RU07_9FLAO</name>
<dbReference type="PANTHER" id="PTHR30250">
    <property type="entry name" value="PST FAMILY PREDICTED COLANIC ACID TRANSPORTER"/>
    <property type="match status" value="1"/>
</dbReference>
<accession>A0ABT8RU07</accession>
<comment type="subcellular location">
    <subcellularLocation>
        <location evidence="1">Cell membrane</location>
        <topology evidence="1">Multi-pass membrane protein</topology>
    </subcellularLocation>
</comment>
<feature type="transmembrane region" description="Helical" evidence="7">
    <location>
        <begin position="77"/>
        <end position="100"/>
    </location>
</feature>
<feature type="transmembrane region" description="Helical" evidence="7">
    <location>
        <begin position="317"/>
        <end position="344"/>
    </location>
</feature>
<dbReference type="PANTHER" id="PTHR30250:SF10">
    <property type="entry name" value="LIPOPOLYSACCHARIDE BIOSYNTHESIS PROTEIN WZXC"/>
    <property type="match status" value="1"/>
</dbReference>
<keyword evidence="5 7" id="KW-1133">Transmembrane helix</keyword>
<keyword evidence="9" id="KW-1185">Reference proteome</keyword>
<reference evidence="8" key="1">
    <citation type="journal article" date="2014" name="Int. J. Syst. Evol. Microbiol.">
        <title>Complete genome of a new Firmicutes species belonging to the dominant human colonic microbiota ('Ruminococcus bicirculans') reveals two chromosomes and a selective capacity to utilize plant glucans.</title>
        <authorList>
            <consortium name="NISC Comparative Sequencing Program"/>
            <person name="Wegmann U."/>
            <person name="Louis P."/>
            <person name="Goesmann A."/>
            <person name="Henrissat B."/>
            <person name="Duncan S.H."/>
            <person name="Flint H.J."/>
        </authorList>
    </citation>
    <scope>NUCLEOTIDE SEQUENCE</scope>
    <source>
        <strain evidence="8">CECT 8869</strain>
    </source>
</reference>
<feature type="transmembrane region" description="Helical" evidence="7">
    <location>
        <begin position="145"/>
        <end position="165"/>
    </location>
</feature>
<evidence type="ECO:0000256" key="5">
    <source>
        <dbReference type="ARBA" id="ARBA00022989"/>
    </source>
</evidence>
<feature type="transmembrane region" description="Helical" evidence="7">
    <location>
        <begin position="411"/>
        <end position="429"/>
    </location>
</feature>
<feature type="transmembrane region" description="Helical" evidence="7">
    <location>
        <begin position="39"/>
        <end position="56"/>
    </location>
</feature>
<dbReference type="RefSeq" id="WP_304437028.1">
    <property type="nucleotide sequence ID" value="NZ_JAUKUC010000001.1"/>
</dbReference>
<keyword evidence="3" id="KW-1003">Cell membrane</keyword>
<evidence type="ECO:0000256" key="1">
    <source>
        <dbReference type="ARBA" id="ARBA00004651"/>
    </source>
</evidence>
<feature type="transmembrane region" description="Helical" evidence="7">
    <location>
        <begin position="212"/>
        <end position="231"/>
    </location>
</feature>
<dbReference type="CDD" id="cd13127">
    <property type="entry name" value="MATE_tuaB_like"/>
    <property type="match status" value="1"/>
</dbReference>
<feature type="transmembrane region" description="Helical" evidence="7">
    <location>
        <begin position="356"/>
        <end position="379"/>
    </location>
</feature>
<comment type="similarity">
    <text evidence="2">Belongs to the polysaccharide synthase family.</text>
</comment>
<evidence type="ECO:0000313" key="8">
    <source>
        <dbReference type="EMBL" id="MDO1514320.1"/>
    </source>
</evidence>
<organism evidence="8 9">
    <name type="scientific">Maribacter confluentis</name>
    <dbReference type="NCBI Taxonomy" id="1656093"/>
    <lineage>
        <taxon>Bacteria</taxon>
        <taxon>Pseudomonadati</taxon>
        <taxon>Bacteroidota</taxon>
        <taxon>Flavobacteriia</taxon>
        <taxon>Flavobacteriales</taxon>
        <taxon>Flavobacteriaceae</taxon>
        <taxon>Maribacter</taxon>
    </lineage>
</organism>
<proteinExistence type="inferred from homology"/>
<keyword evidence="6 7" id="KW-0472">Membrane</keyword>
<keyword evidence="4 7" id="KW-0812">Transmembrane</keyword>
<sequence length="476" mass="53242">MTKSKSAAFIWNSIEKFGNEGVQFCIGIILARILSPSDYGVVGILLVFTAIAQILIDSGFTKALIQKNDKSKDDISTVFTFNLVIASSIYIVLWFCAPYISSFYGEPSLVSLLRVLSLVLISNALFAIPNTLLSIDLDFKTIAKINSSAIILSGLFAIFLAYNGFGVWALVFQYLSRSVLMLLFFTISNTYKYRIYFSKSSFKNLFKFGSNLMVSNLLNVVVGKFSSLFIAKVVSTADLGFYTRGMQFPDVAIGTLGSVLDNVLLPSLAKNKDNKSLRSEFERVMKLLHLITLPITIILAVLAEPIVLLLLTDKWIAVVPILQLFCLSRYFNNLISVNINILYVLNKTNLVLRQHYIKIIIRVVLIIAALPFGIIYIAAAEAVTSIIHFIINAYYPGKFLGYGIKKQLSGLYTYLVIALVIFLALTYINSNINSLYFKIIFATLVGTLSFYSLAYLTKKNDFNYLKNFIINRLGKK</sequence>
<evidence type="ECO:0000256" key="6">
    <source>
        <dbReference type="ARBA" id="ARBA00023136"/>
    </source>
</evidence>
<comment type="caution">
    <text evidence="8">The sequence shown here is derived from an EMBL/GenBank/DDBJ whole genome shotgun (WGS) entry which is preliminary data.</text>
</comment>
<evidence type="ECO:0000256" key="2">
    <source>
        <dbReference type="ARBA" id="ARBA00007430"/>
    </source>
</evidence>
<feature type="transmembrane region" description="Helical" evidence="7">
    <location>
        <begin position="435"/>
        <end position="456"/>
    </location>
</feature>
<dbReference type="Pfam" id="PF13440">
    <property type="entry name" value="Polysacc_synt_3"/>
    <property type="match status" value="1"/>
</dbReference>
<evidence type="ECO:0000313" key="9">
    <source>
        <dbReference type="Proteomes" id="UP001168579"/>
    </source>
</evidence>
<dbReference type="EMBL" id="JAUKUC010000001">
    <property type="protein sequence ID" value="MDO1514320.1"/>
    <property type="molecule type" value="Genomic_DNA"/>
</dbReference>
<reference evidence="8" key="2">
    <citation type="submission" date="2023-06" db="EMBL/GenBank/DDBJ databases">
        <authorList>
            <person name="Lucena T."/>
            <person name="Sun Q."/>
        </authorList>
    </citation>
    <scope>NUCLEOTIDE SEQUENCE</scope>
    <source>
        <strain evidence="8">CECT 8869</strain>
    </source>
</reference>
<feature type="transmembrane region" description="Helical" evidence="7">
    <location>
        <begin position="112"/>
        <end position="133"/>
    </location>
</feature>
<feature type="transmembrane region" description="Helical" evidence="7">
    <location>
        <begin position="290"/>
        <end position="311"/>
    </location>
</feature>
<gene>
    <name evidence="8" type="ORF">Q2T41_16825</name>
</gene>
<evidence type="ECO:0000256" key="7">
    <source>
        <dbReference type="SAM" id="Phobius"/>
    </source>
</evidence>
<dbReference type="InterPro" id="IPR050833">
    <property type="entry name" value="Poly_Biosynth_Transport"/>
</dbReference>
<protein>
    <submittedName>
        <fullName evidence="8">Lipopolysaccharide biosynthesis protein</fullName>
    </submittedName>
</protein>